<dbReference type="RefSeq" id="WP_002780837.1">
    <property type="nucleotide sequence ID" value="NZ_MVGR01000005.1"/>
</dbReference>
<evidence type="ECO:0008006" key="5">
    <source>
        <dbReference type="Google" id="ProtNLM"/>
    </source>
</evidence>
<sequence>MQASVVTLQEIIQGNTQYIIPLFQRTYSWKKKDWEDLWDDISYLYGQENPRPHFMGSIVKTQVSLNSGVVNKYLLIDGQQRLTTIFLLFAALRDVAKDKQKHELSEEIKITFLVNSFKKGSDYFRIQPTQLDREYFQSVINNKISDKENTISQCYFFFKRKINEQPYSLDKLTEVICNNLSLVNITLGNDDDPYLVFESLNATGQPLTEADLIRNHLFMKVRQEEQQTLYDRYWLPMQKNLGDNLTEFIRHYLSKSGAEIRNNEIYSAFKNKLADNNPALYIEDLYTFSMYYAKLITPTLETNSSIRKYLDSFQGLEVSTIYPFLLNCYDDWENSKLSEKDFIEVLKTLENFLVRRFVCGIQTRGLNKTFALLYSQVQKDAALNSEPFIKRLKISLQKKDYPKDNDFKEKLITIKLYGGNRSEKAKIILGAIEESFGHRETINLSDSRLTIEHIMPQKLNDKWRDYLGTDADITHQLLVHTLGNLTLTAYNGELSDKDFYHKKEELHKSHLEINKYFDSINSWQKEDIEQRAEYLAERIIKIWSYFGDDSLPVNETASVKDTKPKKLIIRGKQQTVKTWKDVLICTLNTLYDLDPEKFQEIVLEFPRFLSKDDTKFRRPQKLENNVFIVETNFSAKDIYYFCVKGVETMGLSSEDWSVEREPK</sequence>
<feature type="domain" description="GmrSD restriction endonucleases N-terminal" evidence="1">
    <location>
        <begin position="8"/>
        <end position="218"/>
    </location>
</feature>
<evidence type="ECO:0000259" key="1">
    <source>
        <dbReference type="Pfam" id="PF03235"/>
    </source>
</evidence>
<feature type="domain" description="GmrSD restriction endonucleases C-terminal" evidence="2">
    <location>
        <begin position="401"/>
        <end position="537"/>
    </location>
</feature>
<name>A0A1V4BM39_MICAE</name>
<reference evidence="3 4" key="1">
    <citation type="submission" date="2017-02" db="EMBL/GenBank/DDBJ databases">
        <title>Genome sequence of Microcystis aeruginosa KW.</title>
        <authorList>
            <person name="Oh H.-M."/>
            <person name="Ahn C.-Y."/>
            <person name="Jeong H."/>
            <person name="Srivastava A."/>
            <person name="Lee H.-G."/>
            <person name="Kang S.-R."/>
        </authorList>
    </citation>
    <scope>NUCLEOTIDE SEQUENCE [LARGE SCALE GENOMIC DNA]</scope>
    <source>
        <strain evidence="3 4">KW</strain>
    </source>
</reference>
<dbReference type="Proteomes" id="UP000189835">
    <property type="component" value="Unassembled WGS sequence"/>
</dbReference>
<dbReference type="PANTHER" id="PTHR35149:SF2">
    <property type="entry name" value="DUF262 DOMAIN-CONTAINING PROTEIN"/>
    <property type="match status" value="1"/>
</dbReference>
<gene>
    <name evidence="3" type="ORF">B1L04_21525</name>
</gene>
<proteinExistence type="predicted"/>
<dbReference type="PANTHER" id="PTHR35149">
    <property type="entry name" value="SLL5132 PROTEIN"/>
    <property type="match status" value="1"/>
</dbReference>
<comment type="caution">
    <text evidence="3">The sequence shown here is derived from an EMBL/GenBank/DDBJ whole genome shotgun (WGS) entry which is preliminary data.</text>
</comment>
<protein>
    <recommendedName>
        <fullName evidence="5">DUF262 domain-containing protein</fullName>
    </recommendedName>
</protein>
<dbReference type="Pfam" id="PF07510">
    <property type="entry name" value="GmrSD_C"/>
    <property type="match status" value="1"/>
</dbReference>
<dbReference type="InterPro" id="IPR004919">
    <property type="entry name" value="GmrSD_N"/>
</dbReference>
<dbReference type="EMBL" id="MVGR01000005">
    <property type="protein sequence ID" value="OPF15134.1"/>
    <property type="molecule type" value="Genomic_DNA"/>
</dbReference>
<dbReference type="AlphaFoldDB" id="A0A1V4BM39"/>
<organism evidence="3 4">
    <name type="scientific">Microcystis aeruginosa KW</name>
    <dbReference type="NCBI Taxonomy" id="1960155"/>
    <lineage>
        <taxon>Bacteria</taxon>
        <taxon>Bacillati</taxon>
        <taxon>Cyanobacteriota</taxon>
        <taxon>Cyanophyceae</taxon>
        <taxon>Oscillatoriophycideae</taxon>
        <taxon>Chroococcales</taxon>
        <taxon>Microcystaceae</taxon>
        <taxon>Microcystis</taxon>
    </lineage>
</organism>
<evidence type="ECO:0000313" key="4">
    <source>
        <dbReference type="Proteomes" id="UP000189835"/>
    </source>
</evidence>
<dbReference type="InterPro" id="IPR011089">
    <property type="entry name" value="GmrSD_C"/>
</dbReference>
<dbReference type="Pfam" id="PF03235">
    <property type="entry name" value="GmrSD_N"/>
    <property type="match status" value="1"/>
</dbReference>
<evidence type="ECO:0000313" key="3">
    <source>
        <dbReference type="EMBL" id="OPF15134.1"/>
    </source>
</evidence>
<accession>A0A1V4BM39</accession>
<evidence type="ECO:0000259" key="2">
    <source>
        <dbReference type="Pfam" id="PF07510"/>
    </source>
</evidence>